<dbReference type="NCBIfam" id="TIGR04408">
    <property type="entry name" value="LptG_lptG"/>
    <property type="match status" value="1"/>
</dbReference>
<feature type="transmembrane region" description="Helical" evidence="6">
    <location>
        <begin position="106"/>
        <end position="124"/>
    </location>
</feature>
<feature type="transmembrane region" description="Helical" evidence="6">
    <location>
        <begin position="12"/>
        <end position="36"/>
    </location>
</feature>
<sequence>MMDLFPSRTLTLYLSRLFITRILGVLVMLVLVLQVLDLLSESGNILAHPGNGQAQIWHYVTLRAPQLVARFLPYSVLLATLFTFFPLNQNSEVIAMRAAGLSAHQILAPMLATALVVSGVSFMFNEMVVTRATADLKAWQNVQFGEIPNEPAERTNLYLADGYNILGADTMNGSGKAIRLHGVTWYERDPQGLITRRVIAPLATYAAPGWRLDKPESFDVASAVLTRPGPMVVAKGITPAQIDITQADADRMNLFQLHRTIQALRAGGRRTSDLESKWWHKISGPLSALLMPLLGSVAAFGLARSGQLFIRAILGMALGFTYFVVDNLSLAVGNFGGYPPLVAAWAPFILFLLVGETVLVRTEE</sequence>
<comment type="caution">
    <text evidence="7">The sequence shown here is derived from an EMBL/GenBank/DDBJ whole genome shotgun (WGS) entry which is preliminary data.</text>
</comment>
<evidence type="ECO:0000256" key="4">
    <source>
        <dbReference type="ARBA" id="ARBA00022989"/>
    </source>
</evidence>
<feature type="transmembrane region" description="Helical" evidence="6">
    <location>
        <begin position="67"/>
        <end position="85"/>
    </location>
</feature>
<dbReference type="InterPro" id="IPR005495">
    <property type="entry name" value="LptG/LptF_permease"/>
</dbReference>
<evidence type="ECO:0000256" key="1">
    <source>
        <dbReference type="ARBA" id="ARBA00004651"/>
    </source>
</evidence>
<dbReference type="EMBL" id="JACIDX010000013">
    <property type="protein sequence ID" value="MBB3956322.1"/>
    <property type="molecule type" value="Genomic_DNA"/>
</dbReference>
<keyword evidence="3 6" id="KW-0812">Transmembrane</keyword>
<keyword evidence="8" id="KW-1185">Reference proteome</keyword>
<dbReference type="InterPro" id="IPR030923">
    <property type="entry name" value="LptG"/>
</dbReference>
<evidence type="ECO:0000313" key="8">
    <source>
        <dbReference type="Proteomes" id="UP000548867"/>
    </source>
</evidence>
<keyword evidence="5 6" id="KW-0472">Membrane</keyword>
<feature type="transmembrane region" description="Helical" evidence="6">
    <location>
        <begin position="337"/>
        <end position="360"/>
    </location>
</feature>
<feature type="transmembrane region" description="Helical" evidence="6">
    <location>
        <begin position="308"/>
        <end position="325"/>
    </location>
</feature>
<evidence type="ECO:0000313" key="7">
    <source>
        <dbReference type="EMBL" id="MBB3956322.1"/>
    </source>
</evidence>
<accession>A0A7W6G8S5</accession>
<reference evidence="7 8" key="1">
    <citation type="submission" date="2020-08" db="EMBL/GenBank/DDBJ databases">
        <title>Genomic Encyclopedia of Type Strains, Phase IV (KMG-IV): sequencing the most valuable type-strain genomes for metagenomic binning, comparative biology and taxonomic classification.</title>
        <authorList>
            <person name="Goeker M."/>
        </authorList>
    </citation>
    <scope>NUCLEOTIDE SEQUENCE [LARGE SCALE GENOMIC DNA]</scope>
    <source>
        <strain evidence="7 8">DSM 27057</strain>
    </source>
</reference>
<protein>
    <submittedName>
        <fullName evidence="7">Lipopolysaccharide export system permease protein</fullName>
    </submittedName>
</protein>
<organism evidence="7 8">
    <name type="scientific">Novosphingobium sediminicola</name>
    <dbReference type="NCBI Taxonomy" id="563162"/>
    <lineage>
        <taxon>Bacteria</taxon>
        <taxon>Pseudomonadati</taxon>
        <taxon>Pseudomonadota</taxon>
        <taxon>Alphaproteobacteria</taxon>
        <taxon>Sphingomonadales</taxon>
        <taxon>Sphingomonadaceae</taxon>
        <taxon>Novosphingobium</taxon>
    </lineage>
</organism>
<dbReference type="GO" id="GO:0055085">
    <property type="term" value="P:transmembrane transport"/>
    <property type="evidence" value="ECO:0007669"/>
    <property type="project" value="InterPro"/>
</dbReference>
<name>A0A7W6G8S5_9SPHN</name>
<evidence type="ECO:0000256" key="5">
    <source>
        <dbReference type="ARBA" id="ARBA00023136"/>
    </source>
</evidence>
<dbReference type="PANTHER" id="PTHR33529">
    <property type="entry name" value="SLR0882 PROTEIN-RELATED"/>
    <property type="match status" value="1"/>
</dbReference>
<dbReference type="AlphaFoldDB" id="A0A7W6G8S5"/>
<evidence type="ECO:0000256" key="2">
    <source>
        <dbReference type="ARBA" id="ARBA00022475"/>
    </source>
</evidence>
<dbReference type="Pfam" id="PF03739">
    <property type="entry name" value="LptF_LptG"/>
    <property type="match status" value="1"/>
</dbReference>
<dbReference type="RefSeq" id="WP_183627220.1">
    <property type="nucleotide sequence ID" value="NZ_JACIDX010000013.1"/>
</dbReference>
<keyword evidence="2" id="KW-1003">Cell membrane</keyword>
<dbReference type="GO" id="GO:0015920">
    <property type="term" value="P:lipopolysaccharide transport"/>
    <property type="evidence" value="ECO:0007669"/>
    <property type="project" value="TreeGrafter"/>
</dbReference>
<gene>
    <name evidence="7" type="ORF">GGR38_003285</name>
</gene>
<evidence type="ECO:0000256" key="6">
    <source>
        <dbReference type="SAM" id="Phobius"/>
    </source>
</evidence>
<dbReference type="PANTHER" id="PTHR33529:SF2">
    <property type="entry name" value="LIPOPOLYSACCHARIDE EXPORT SYSTEM PERMEASE PROTEIN LPTG"/>
    <property type="match status" value="1"/>
</dbReference>
<proteinExistence type="predicted"/>
<feature type="transmembrane region" description="Helical" evidence="6">
    <location>
        <begin position="282"/>
        <end position="301"/>
    </location>
</feature>
<evidence type="ECO:0000256" key="3">
    <source>
        <dbReference type="ARBA" id="ARBA00022692"/>
    </source>
</evidence>
<comment type="subcellular location">
    <subcellularLocation>
        <location evidence="1">Cell membrane</location>
        <topology evidence="1">Multi-pass membrane protein</topology>
    </subcellularLocation>
</comment>
<dbReference type="Proteomes" id="UP000548867">
    <property type="component" value="Unassembled WGS sequence"/>
</dbReference>
<keyword evidence="4 6" id="KW-1133">Transmembrane helix</keyword>
<dbReference type="GO" id="GO:0043190">
    <property type="term" value="C:ATP-binding cassette (ABC) transporter complex"/>
    <property type="evidence" value="ECO:0007669"/>
    <property type="project" value="InterPro"/>
</dbReference>